<reference evidence="3 4" key="1">
    <citation type="submission" date="2023-07" db="EMBL/GenBank/DDBJ databases">
        <title>Sequencing the genomes of 1000 actinobacteria strains.</title>
        <authorList>
            <person name="Klenk H.-P."/>
        </authorList>
    </citation>
    <scope>NUCLEOTIDE SEQUENCE [LARGE SCALE GENOMIC DNA]</scope>
    <source>
        <strain evidence="3 4">DSM 14785</strain>
    </source>
</reference>
<evidence type="ECO:0000313" key="3">
    <source>
        <dbReference type="EMBL" id="MDQ0424068.1"/>
    </source>
</evidence>
<dbReference type="PANTHER" id="PTHR46268:SF6">
    <property type="entry name" value="UNIVERSAL STRESS PROTEIN UP12"/>
    <property type="match status" value="1"/>
</dbReference>
<dbReference type="InterPro" id="IPR006015">
    <property type="entry name" value="Universal_stress_UspA"/>
</dbReference>
<dbReference type="SUPFAM" id="SSF52402">
    <property type="entry name" value="Adenine nucleotide alpha hydrolases-like"/>
    <property type="match status" value="2"/>
</dbReference>
<comment type="caution">
    <text evidence="3">The sequence shown here is derived from an EMBL/GenBank/DDBJ whole genome shotgun (WGS) entry which is preliminary data.</text>
</comment>
<gene>
    <name evidence="3" type="ORF">JO380_000449</name>
</gene>
<dbReference type="Gene3D" id="3.40.50.620">
    <property type="entry name" value="HUPs"/>
    <property type="match status" value="2"/>
</dbReference>
<accession>A0ABU0GFD0</accession>
<dbReference type="EMBL" id="JAUSVM010000001">
    <property type="protein sequence ID" value="MDQ0424068.1"/>
    <property type="molecule type" value="Genomic_DNA"/>
</dbReference>
<evidence type="ECO:0000259" key="2">
    <source>
        <dbReference type="Pfam" id="PF00582"/>
    </source>
</evidence>
<evidence type="ECO:0000256" key="1">
    <source>
        <dbReference type="ARBA" id="ARBA00008791"/>
    </source>
</evidence>
<evidence type="ECO:0000313" key="4">
    <source>
        <dbReference type="Proteomes" id="UP001240250"/>
    </source>
</evidence>
<organism evidence="3 4">
    <name type="scientific">Cellulomonas iranensis</name>
    <dbReference type="NCBI Taxonomy" id="76862"/>
    <lineage>
        <taxon>Bacteria</taxon>
        <taxon>Bacillati</taxon>
        <taxon>Actinomycetota</taxon>
        <taxon>Actinomycetes</taxon>
        <taxon>Micrococcales</taxon>
        <taxon>Cellulomonadaceae</taxon>
        <taxon>Cellulomonas</taxon>
    </lineage>
</organism>
<name>A0ABU0GFD0_9CELL</name>
<dbReference type="InterPro" id="IPR014729">
    <property type="entry name" value="Rossmann-like_a/b/a_fold"/>
</dbReference>
<proteinExistence type="inferred from homology"/>
<dbReference type="Proteomes" id="UP001240250">
    <property type="component" value="Unassembled WGS sequence"/>
</dbReference>
<dbReference type="RefSeq" id="WP_070318377.1">
    <property type="nucleotide sequence ID" value="NZ_JAUSVM010000001.1"/>
</dbReference>
<feature type="domain" description="UspA" evidence="2">
    <location>
        <begin position="149"/>
        <end position="293"/>
    </location>
</feature>
<comment type="similarity">
    <text evidence="1">Belongs to the universal stress protein A family.</text>
</comment>
<protein>
    <submittedName>
        <fullName evidence="3">Nucleotide-binding universal stress UspA family protein</fullName>
    </submittedName>
</protein>
<feature type="domain" description="UspA" evidence="2">
    <location>
        <begin position="3"/>
        <end position="138"/>
    </location>
</feature>
<dbReference type="PRINTS" id="PR01438">
    <property type="entry name" value="UNVRSLSTRESS"/>
</dbReference>
<keyword evidence="4" id="KW-1185">Reference proteome</keyword>
<dbReference type="InterPro" id="IPR006016">
    <property type="entry name" value="UspA"/>
</dbReference>
<dbReference type="Pfam" id="PF00582">
    <property type="entry name" value="Usp"/>
    <property type="match status" value="2"/>
</dbReference>
<dbReference type="PANTHER" id="PTHR46268">
    <property type="entry name" value="STRESS RESPONSE PROTEIN NHAX"/>
    <property type="match status" value="1"/>
</dbReference>
<sequence length="296" mass="29791">MGTHVVVGYDGSPEAVSAVRWAAVAAHRLGAELRVVHVWGLQGQLDVPPLRTASAYVRQGAQEVADEGAQVAREQSPGLAVTAVLDDGPPARTLVGLAQDARLLVVGRQGAGRLSGVLLGSVSLGVLQHAPCPVVVVPRTQVAPQPTGHVVVGVDGSAASFAAVDAAVTGADAIATSTATRLTVVACWQEPPTNRSLVSWLAEQPGTSPADLARQAAERALDAALVRLAGAEGVTVDGVVAEGPAARVLAQHAERADLLVVGTRGLGGLGGLVLGSVSQWLVARAACPVLVARGAA</sequence>